<dbReference type="Pfam" id="PF00211">
    <property type="entry name" value="Guanylate_cyc"/>
    <property type="match status" value="1"/>
</dbReference>
<dbReference type="Gene3D" id="3.30.70.1230">
    <property type="entry name" value="Nucleotide cyclase"/>
    <property type="match status" value="1"/>
</dbReference>
<accession>A0A1S7P2K7</accession>
<dbReference type="InterPro" id="IPR029787">
    <property type="entry name" value="Nucleotide_cyclase"/>
</dbReference>
<dbReference type="GO" id="GO:0035556">
    <property type="term" value="P:intracellular signal transduction"/>
    <property type="evidence" value="ECO:0007669"/>
    <property type="project" value="InterPro"/>
</dbReference>
<reference evidence="3" key="1">
    <citation type="submission" date="2016-01" db="EMBL/GenBank/DDBJ databases">
        <authorList>
            <person name="Regsiter A."/>
            <person name="william w."/>
        </authorList>
    </citation>
    <scope>NUCLEOTIDE SEQUENCE [LARGE SCALE GENOMIC DNA]</scope>
    <source>
        <strain evidence="3">CFBP 6623</strain>
    </source>
</reference>
<proteinExistence type="predicted"/>
<dbReference type="SUPFAM" id="SSF55073">
    <property type="entry name" value="Nucleotide cyclase"/>
    <property type="match status" value="1"/>
</dbReference>
<dbReference type="CDD" id="cd07302">
    <property type="entry name" value="CHD"/>
    <property type="match status" value="1"/>
</dbReference>
<dbReference type="PROSITE" id="PS50125">
    <property type="entry name" value="GUANYLATE_CYCLASE_2"/>
    <property type="match status" value="1"/>
</dbReference>
<protein>
    <recommendedName>
        <fullName evidence="1">Guanylate cyclase domain-containing protein</fullName>
    </recommendedName>
</protein>
<dbReference type="EMBL" id="FBWK01000011">
    <property type="protein sequence ID" value="CUX14856.1"/>
    <property type="molecule type" value="Genomic_DNA"/>
</dbReference>
<sequence>MTIADDIIGNAKATFSTKWAVRDGRTVPSPEDLKHSNDAVYFERATVLYADLDGSTDLVENKRWEFSGQVYKSFLYTTSRLIRTMGGSIVSYDGDRVMGIFISATQANDAVSCALKINYAVKNYLQPVLAKNWTGDFKIRHVVGIDTSSIRAARTGVRGDNDIVWIGNAANLAAKLTALSADQPTYITKRVYERLKDPQMLGPQRENIWKKWQWTQHNNDEIWSTVYWQTFS</sequence>
<feature type="domain" description="Guanylate cyclase" evidence="1">
    <location>
        <begin position="46"/>
        <end position="177"/>
    </location>
</feature>
<dbReference type="InterPro" id="IPR001054">
    <property type="entry name" value="A/G_cyclase"/>
</dbReference>
<name>A0A1S7P2K7_9HYPH</name>
<dbReference type="RefSeq" id="WP_080842049.1">
    <property type="nucleotide sequence ID" value="NZ_LT009723.1"/>
</dbReference>
<dbReference type="STRING" id="1183432.AGR3A_Cc190136"/>
<organism evidence="2 3">
    <name type="scientific">Agrobacterium tomkonis CFBP 6623</name>
    <dbReference type="NCBI Taxonomy" id="1183432"/>
    <lineage>
        <taxon>Bacteria</taxon>
        <taxon>Pseudomonadati</taxon>
        <taxon>Pseudomonadota</taxon>
        <taxon>Alphaproteobacteria</taxon>
        <taxon>Hyphomicrobiales</taxon>
        <taxon>Rhizobiaceae</taxon>
        <taxon>Rhizobium/Agrobacterium group</taxon>
        <taxon>Agrobacterium</taxon>
        <taxon>Agrobacterium tumefaciens complex</taxon>
    </lineage>
</organism>
<evidence type="ECO:0000259" key="1">
    <source>
        <dbReference type="PROSITE" id="PS50125"/>
    </source>
</evidence>
<dbReference type="Proteomes" id="UP000191988">
    <property type="component" value="Unassembled WGS sequence"/>
</dbReference>
<dbReference type="GO" id="GO:0009190">
    <property type="term" value="P:cyclic nucleotide biosynthetic process"/>
    <property type="evidence" value="ECO:0007669"/>
    <property type="project" value="InterPro"/>
</dbReference>
<dbReference type="AlphaFoldDB" id="A0A1S7P2K7"/>
<evidence type="ECO:0000313" key="3">
    <source>
        <dbReference type="Proteomes" id="UP000191988"/>
    </source>
</evidence>
<gene>
    <name evidence="2" type="ORF">AGR3A_Cc190136</name>
</gene>
<keyword evidence="3" id="KW-1185">Reference proteome</keyword>
<evidence type="ECO:0000313" key="2">
    <source>
        <dbReference type="EMBL" id="CUX14856.1"/>
    </source>
</evidence>
<dbReference type="GO" id="GO:0004016">
    <property type="term" value="F:adenylate cyclase activity"/>
    <property type="evidence" value="ECO:0007669"/>
    <property type="project" value="UniProtKB-ARBA"/>
</dbReference>